<accession>A0A5N5QNV6</accession>
<protein>
    <submittedName>
        <fullName evidence="2">Eukaryotic translation initiation factor 4G</fullName>
    </submittedName>
</protein>
<comment type="caution">
    <text evidence="2">The sequence shown here is derived from an EMBL/GenBank/DDBJ whole genome shotgun (WGS) entry which is preliminary data.</text>
</comment>
<feature type="compositionally biased region" description="Polar residues" evidence="1">
    <location>
        <begin position="590"/>
        <end position="599"/>
    </location>
</feature>
<feature type="region of interest" description="Disordered" evidence="1">
    <location>
        <begin position="257"/>
        <end position="282"/>
    </location>
</feature>
<evidence type="ECO:0000313" key="3">
    <source>
        <dbReference type="Proteomes" id="UP000383932"/>
    </source>
</evidence>
<feature type="compositionally biased region" description="Polar residues" evidence="1">
    <location>
        <begin position="263"/>
        <end position="282"/>
    </location>
</feature>
<organism evidence="2 3">
    <name type="scientific">Ceratobasidium theobromae</name>
    <dbReference type="NCBI Taxonomy" id="1582974"/>
    <lineage>
        <taxon>Eukaryota</taxon>
        <taxon>Fungi</taxon>
        <taxon>Dikarya</taxon>
        <taxon>Basidiomycota</taxon>
        <taxon>Agaricomycotina</taxon>
        <taxon>Agaricomycetes</taxon>
        <taxon>Cantharellales</taxon>
        <taxon>Ceratobasidiaceae</taxon>
        <taxon>Ceratobasidium</taxon>
    </lineage>
</organism>
<dbReference type="OrthoDB" id="514777at2759"/>
<reference evidence="2 3" key="1">
    <citation type="journal article" date="2019" name="Fungal Biol. Biotechnol.">
        <title>Draft genome sequence of fastidious pathogen Ceratobasidium theobromae, which causes vascular-streak dieback in Theobroma cacao.</title>
        <authorList>
            <person name="Ali S.S."/>
            <person name="Asman A."/>
            <person name="Shao J."/>
            <person name="Firmansyah A.P."/>
            <person name="Susilo A.W."/>
            <person name="Rosmana A."/>
            <person name="McMahon P."/>
            <person name="Junaid M."/>
            <person name="Guest D."/>
            <person name="Kheng T.Y."/>
            <person name="Meinhardt L.W."/>
            <person name="Bailey B.A."/>
        </authorList>
    </citation>
    <scope>NUCLEOTIDE SEQUENCE [LARGE SCALE GENOMIC DNA]</scope>
    <source>
        <strain evidence="2 3">CT2</strain>
    </source>
</reference>
<feature type="compositionally biased region" description="Pro residues" evidence="1">
    <location>
        <begin position="527"/>
        <end position="536"/>
    </location>
</feature>
<feature type="compositionally biased region" description="Polar residues" evidence="1">
    <location>
        <begin position="473"/>
        <end position="489"/>
    </location>
</feature>
<dbReference type="AlphaFoldDB" id="A0A5N5QNV6"/>
<gene>
    <name evidence="2" type="ORF">CTheo_3281</name>
</gene>
<feature type="region of interest" description="Disordered" evidence="1">
    <location>
        <begin position="452"/>
        <end position="618"/>
    </location>
</feature>
<dbReference type="GO" id="GO:0003743">
    <property type="term" value="F:translation initiation factor activity"/>
    <property type="evidence" value="ECO:0007669"/>
    <property type="project" value="UniProtKB-KW"/>
</dbReference>
<dbReference type="Proteomes" id="UP000383932">
    <property type="component" value="Unassembled WGS sequence"/>
</dbReference>
<sequence length="618" mass="67335">MSLGWTFRQENVDIEAKRDNIRQEDISFRLAECLLDQLQSHEALNMVANQFATLISQTHQQSRGGLYSYIGQLLFQRAIHSTEIPSAKLLVQLCHSIFIKTIQLDSGIADQSQYIHERVFRLCIGVVESVTLEEHAAQDEAGPTNNGGTSTSILGSLEAGHISRLISDLYDFGLISVAQIFEYLSNLVISPAPIQARLVGLCELLETHSSTAGIGAEPWTEIDATIKWASDSISTHSVDEHTRGRVEAALEILKNKRREQESISEGASRSSPTPSMHSTNNVGLRPEWHDIGVQADLSVLQHHDIDREPVTPLEQGEKSSAAGNTLRTPQLVEHEVKALLSQLTMGRFDSVSSQVINLANNSKQGKDSNMLIQAVRRAFEGDKDVIGFSAMYAHLCRRIPPPAGFHPANNSHMAANMPLHQIHHPHPGHPRPAYIGPAHFYNPYAGMSWGGPPIGGSPAQPSNPPKFRPVHSSKFQPSNPFKFQPSNPFKPQPVDSPKSQPSNPPKPSLAAPSPRPASTTPIASTPSPHPLPPRPPTTVSSLQASSSALSPPPSPGAPTFVPGGIRLPDPNRISTPNSDAFTFDDRAPSLPNQPEQQMPNKERGKAARRGGRRAKKEK</sequence>
<dbReference type="EMBL" id="SSOP01000041">
    <property type="protein sequence ID" value="KAB5593278.1"/>
    <property type="molecule type" value="Genomic_DNA"/>
</dbReference>
<name>A0A5N5QNV6_9AGAM</name>
<evidence type="ECO:0000313" key="2">
    <source>
        <dbReference type="EMBL" id="KAB5593278.1"/>
    </source>
</evidence>
<proteinExistence type="predicted"/>
<evidence type="ECO:0000256" key="1">
    <source>
        <dbReference type="SAM" id="MobiDB-lite"/>
    </source>
</evidence>
<keyword evidence="2" id="KW-0396">Initiation factor</keyword>
<feature type="compositionally biased region" description="Low complexity" evidence="1">
    <location>
        <begin position="537"/>
        <end position="549"/>
    </location>
</feature>
<dbReference type="Gene3D" id="1.25.40.180">
    <property type="match status" value="1"/>
</dbReference>
<keyword evidence="2" id="KW-0648">Protein biosynthesis</keyword>
<feature type="compositionally biased region" description="Basic residues" evidence="1">
    <location>
        <begin position="606"/>
        <end position="618"/>
    </location>
</feature>
<feature type="compositionally biased region" description="Low complexity" evidence="1">
    <location>
        <begin position="508"/>
        <end position="526"/>
    </location>
</feature>
<keyword evidence="3" id="KW-1185">Reference proteome</keyword>